<keyword evidence="2" id="KW-1185">Reference proteome</keyword>
<sequence>MYIVSNLSQTFRFYRVTLESIPATWKPVRVKIVKNRHGFGACEVKQKLGASTIDRAKFHRHRIEYPGAGFQGHVKRAAGFVRPVSKLKQRARSKPDSEAD</sequence>
<dbReference type="EMBL" id="BKCP01001558">
    <property type="protein sequence ID" value="GER27210.1"/>
    <property type="molecule type" value="Genomic_DNA"/>
</dbReference>
<dbReference type="AlphaFoldDB" id="A0A5A7P3C8"/>
<protein>
    <submittedName>
        <fullName evidence="1">Intraflagellar transport protein 88 homolog</fullName>
    </submittedName>
</protein>
<evidence type="ECO:0000313" key="2">
    <source>
        <dbReference type="Proteomes" id="UP000325081"/>
    </source>
</evidence>
<evidence type="ECO:0000313" key="1">
    <source>
        <dbReference type="EMBL" id="GER27210.1"/>
    </source>
</evidence>
<accession>A0A5A7P3C8</accession>
<organism evidence="1 2">
    <name type="scientific">Striga asiatica</name>
    <name type="common">Asiatic witchweed</name>
    <name type="synonym">Buchnera asiatica</name>
    <dbReference type="NCBI Taxonomy" id="4170"/>
    <lineage>
        <taxon>Eukaryota</taxon>
        <taxon>Viridiplantae</taxon>
        <taxon>Streptophyta</taxon>
        <taxon>Embryophyta</taxon>
        <taxon>Tracheophyta</taxon>
        <taxon>Spermatophyta</taxon>
        <taxon>Magnoliopsida</taxon>
        <taxon>eudicotyledons</taxon>
        <taxon>Gunneridae</taxon>
        <taxon>Pentapetalae</taxon>
        <taxon>asterids</taxon>
        <taxon>lamiids</taxon>
        <taxon>Lamiales</taxon>
        <taxon>Orobanchaceae</taxon>
        <taxon>Buchnereae</taxon>
        <taxon>Striga</taxon>
    </lineage>
</organism>
<keyword evidence="1" id="KW-0282">Flagellum</keyword>
<gene>
    <name evidence="1" type="ORF">STAS_02915</name>
</gene>
<proteinExistence type="predicted"/>
<comment type="caution">
    <text evidence="1">The sequence shown here is derived from an EMBL/GenBank/DDBJ whole genome shotgun (WGS) entry which is preliminary data.</text>
</comment>
<name>A0A5A7P3C8_STRAF</name>
<keyword evidence="1" id="KW-0969">Cilium</keyword>
<keyword evidence="1" id="KW-0966">Cell projection</keyword>
<reference evidence="2" key="1">
    <citation type="journal article" date="2019" name="Curr. Biol.">
        <title>Genome Sequence of Striga asiatica Provides Insight into the Evolution of Plant Parasitism.</title>
        <authorList>
            <person name="Yoshida S."/>
            <person name="Kim S."/>
            <person name="Wafula E.K."/>
            <person name="Tanskanen J."/>
            <person name="Kim Y.M."/>
            <person name="Honaas L."/>
            <person name="Yang Z."/>
            <person name="Spallek T."/>
            <person name="Conn C.E."/>
            <person name="Ichihashi Y."/>
            <person name="Cheong K."/>
            <person name="Cui S."/>
            <person name="Der J.P."/>
            <person name="Gundlach H."/>
            <person name="Jiao Y."/>
            <person name="Hori C."/>
            <person name="Ishida J.K."/>
            <person name="Kasahara H."/>
            <person name="Kiba T."/>
            <person name="Kim M.S."/>
            <person name="Koo N."/>
            <person name="Laohavisit A."/>
            <person name="Lee Y.H."/>
            <person name="Lumba S."/>
            <person name="McCourt P."/>
            <person name="Mortimer J.C."/>
            <person name="Mutuku J.M."/>
            <person name="Nomura T."/>
            <person name="Sasaki-Sekimoto Y."/>
            <person name="Seto Y."/>
            <person name="Wang Y."/>
            <person name="Wakatake T."/>
            <person name="Sakakibara H."/>
            <person name="Demura T."/>
            <person name="Yamaguchi S."/>
            <person name="Yoneyama K."/>
            <person name="Manabe R.I."/>
            <person name="Nelson D.C."/>
            <person name="Schulman A.H."/>
            <person name="Timko M.P."/>
            <person name="dePamphilis C.W."/>
            <person name="Choi D."/>
            <person name="Shirasu K."/>
        </authorList>
    </citation>
    <scope>NUCLEOTIDE SEQUENCE [LARGE SCALE GENOMIC DNA]</scope>
    <source>
        <strain evidence="2">cv. UVA1</strain>
    </source>
</reference>
<dbReference type="Proteomes" id="UP000325081">
    <property type="component" value="Unassembled WGS sequence"/>
</dbReference>